<dbReference type="STRING" id="355243.SAMN03080615_00364"/>
<keyword evidence="2" id="KW-1185">Reference proteome</keyword>
<reference evidence="2" key="1">
    <citation type="submission" date="2016-10" db="EMBL/GenBank/DDBJ databases">
        <authorList>
            <person name="Varghese N."/>
            <person name="Submissions S."/>
        </authorList>
    </citation>
    <scope>NUCLEOTIDE SEQUENCE [LARGE SCALE GENOMIC DNA]</scope>
    <source>
        <strain evidence="2">DSM 18887</strain>
    </source>
</reference>
<name>A0A1H9D685_9GAMM</name>
<dbReference type="OrthoDB" id="6117729at2"/>
<organism evidence="1 2">
    <name type="scientific">Amphritea atlantica</name>
    <dbReference type="NCBI Taxonomy" id="355243"/>
    <lineage>
        <taxon>Bacteria</taxon>
        <taxon>Pseudomonadati</taxon>
        <taxon>Pseudomonadota</taxon>
        <taxon>Gammaproteobacteria</taxon>
        <taxon>Oceanospirillales</taxon>
        <taxon>Oceanospirillaceae</taxon>
        <taxon>Amphritea</taxon>
    </lineage>
</organism>
<protein>
    <submittedName>
        <fullName evidence="1">Uncharacterized protein</fullName>
    </submittedName>
</protein>
<gene>
    <name evidence="1" type="ORF">SAMN03080615_00364</name>
</gene>
<dbReference type="AlphaFoldDB" id="A0A1H9D685"/>
<proteinExistence type="predicted"/>
<evidence type="ECO:0000313" key="2">
    <source>
        <dbReference type="Proteomes" id="UP000198749"/>
    </source>
</evidence>
<sequence length="221" mass="23905">MDDVAKGQNLDDFLINLADGLSKAQSRLNQYPVMNAMGQQSMVYHIPRMEFELKLQMTASEAPASSGSGGRLPLQKKSRVQFLPVKASQQHSSSSATSIIKGVFVAAPLDSTVAQVQLSLSVEKKSARKAQVNIVVQAAPGHSVQGAVVELNIDRELSEKLNKTPLKPATRLEQASLALNQEGKASTELMISNQESEGQIIALIADLFGQTQTLLYRFEQG</sequence>
<dbReference type="Proteomes" id="UP000198749">
    <property type="component" value="Unassembled WGS sequence"/>
</dbReference>
<dbReference type="EMBL" id="FOGB01000001">
    <property type="protein sequence ID" value="SEQ08881.1"/>
    <property type="molecule type" value="Genomic_DNA"/>
</dbReference>
<evidence type="ECO:0000313" key="1">
    <source>
        <dbReference type="EMBL" id="SEQ08881.1"/>
    </source>
</evidence>
<accession>A0A1H9D685</accession>
<dbReference type="RefSeq" id="WP_091353150.1">
    <property type="nucleotide sequence ID" value="NZ_AP025284.1"/>
</dbReference>